<dbReference type="Gene3D" id="3.80.10.10">
    <property type="entry name" value="Ribonuclease Inhibitor"/>
    <property type="match status" value="1"/>
</dbReference>
<dbReference type="EMBL" id="CAXAMN010007191">
    <property type="protein sequence ID" value="CAK9020765.1"/>
    <property type="molecule type" value="Genomic_DNA"/>
</dbReference>
<dbReference type="PANTHER" id="PTHR46759:SF1">
    <property type="entry name" value="LEUCINE-RICH REPEAT-CONTAINING PROTEIN 72"/>
    <property type="match status" value="1"/>
</dbReference>
<name>A0ABP0K2W1_9DINO</name>
<dbReference type="PANTHER" id="PTHR46759">
    <property type="entry name" value="LEUCINE-RICH REPEAT-CONTAINING PROTEIN 72"/>
    <property type="match status" value="1"/>
</dbReference>
<keyword evidence="2" id="KW-1185">Reference proteome</keyword>
<dbReference type="Pfam" id="PF14580">
    <property type="entry name" value="LRR_9"/>
    <property type="match status" value="1"/>
</dbReference>
<gene>
    <name evidence="1" type="ORF">CCMP2556_LOCUS14173</name>
</gene>
<evidence type="ECO:0000313" key="2">
    <source>
        <dbReference type="Proteomes" id="UP001642484"/>
    </source>
</evidence>
<comment type="caution">
    <text evidence="1">The sequence shown here is derived from an EMBL/GenBank/DDBJ whole genome shotgun (WGS) entry which is preliminary data.</text>
</comment>
<protein>
    <submittedName>
        <fullName evidence="1">Uncharacterized protein</fullName>
    </submittedName>
</protein>
<evidence type="ECO:0000313" key="1">
    <source>
        <dbReference type="EMBL" id="CAK9020765.1"/>
    </source>
</evidence>
<accession>A0ABP0K2W1</accession>
<sequence length="472" mass="54934">MADPYTCIVKKNRKYSSECTEVHLANLGAETLSKNFEHFGNLEVVWLQGNQLSRVENLESNFRIREIYLQNNRLVSLAGLRSFKFLKVLLASGNQLRNLEKQLALLSRFAFLKKLDLFDNPVAEEPDYRLRLIYQLPQVEILDQHSVKSAERQRADEVVPNLDKVSAARVEKVKSKEQGFSLLERQCIREARQIRDRRRKEEEALLMRSIRVAPEVGPPDCKVFRWNRERWSDPRMKLQHEQTRPTPWECMEIQSWIEKKSEKKQLNKEDVEALAKELSSEGIVEFGRYLKTGGVFQENPWEDTSQETSMLGRTLKFHQEKMGQVAVEVHPLAKLQQDPEATMPLATVAKLLLKLEWPRFDDRFLERRIEQLYDDLRRADFAGDKEAVAKFRTQALRLEGGTRPARGVKSLKEHVELNRKETNLAPEKGRMDLFPQKFIRAKRQIDESTGRIVLKVGMDMRCTSLGSMTVRS</sequence>
<dbReference type="InterPro" id="IPR042655">
    <property type="entry name" value="LRC72"/>
</dbReference>
<dbReference type="SUPFAM" id="SSF52058">
    <property type="entry name" value="L domain-like"/>
    <property type="match status" value="1"/>
</dbReference>
<dbReference type="Proteomes" id="UP001642484">
    <property type="component" value="Unassembled WGS sequence"/>
</dbReference>
<organism evidence="1 2">
    <name type="scientific">Durusdinium trenchii</name>
    <dbReference type="NCBI Taxonomy" id="1381693"/>
    <lineage>
        <taxon>Eukaryota</taxon>
        <taxon>Sar</taxon>
        <taxon>Alveolata</taxon>
        <taxon>Dinophyceae</taxon>
        <taxon>Suessiales</taxon>
        <taxon>Symbiodiniaceae</taxon>
        <taxon>Durusdinium</taxon>
    </lineage>
</organism>
<dbReference type="InterPro" id="IPR032675">
    <property type="entry name" value="LRR_dom_sf"/>
</dbReference>
<reference evidence="1 2" key="1">
    <citation type="submission" date="2024-02" db="EMBL/GenBank/DDBJ databases">
        <authorList>
            <person name="Chen Y."/>
            <person name="Shah S."/>
            <person name="Dougan E. K."/>
            <person name="Thang M."/>
            <person name="Chan C."/>
        </authorList>
    </citation>
    <scope>NUCLEOTIDE SEQUENCE [LARGE SCALE GENOMIC DNA]</scope>
</reference>
<dbReference type="InterPro" id="IPR001611">
    <property type="entry name" value="Leu-rich_rpt"/>
</dbReference>
<dbReference type="PROSITE" id="PS51450">
    <property type="entry name" value="LRR"/>
    <property type="match status" value="1"/>
</dbReference>
<proteinExistence type="predicted"/>